<gene>
    <name evidence="2" type="ORF">NTEN_LOCUS12732</name>
    <name evidence="3" type="ORF">NTEN_LOCUS12735</name>
</gene>
<reference evidence="2 4" key="1">
    <citation type="submission" date="2020-02" db="EMBL/GenBank/DDBJ databases">
        <authorList>
            <person name="Ferguson B K."/>
        </authorList>
    </citation>
    <scope>NUCLEOTIDE SEQUENCE [LARGE SCALE GENOMIC DNA]</scope>
</reference>
<name>A0A6H5GW55_9HEMI</name>
<evidence type="ECO:0000256" key="1">
    <source>
        <dbReference type="SAM" id="MobiDB-lite"/>
    </source>
</evidence>
<evidence type="ECO:0000313" key="4">
    <source>
        <dbReference type="Proteomes" id="UP000479000"/>
    </source>
</evidence>
<feature type="region of interest" description="Disordered" evidence="1">
    <location>
        <begin position="16"/>
        <end position="48"/>
    </location>
</feature>
<accession>A0A6H5GW55</accession>
<evidence type="ECO:0000313" key="2">
    <source>
        <dbReference type="EMBL" id="CAB0007452.1"/>
    </source>
</evidence>
<sequence length="122" mass="13331">MKLNLDLKLKQKLKPKNKLKLNLKVQRKEANAAGHASRSPGGGSSVSVVHPVRISPSLSQWNIPLTSDWDVCLESSNRDTPTRRTGVGSQQPPGAGRVDQREKGLEHSRLASHVEDACPHLT</sequence>
<dbReference type="Proteomes" id="UP000479000">
    <property type="component" value="Unassembled WGS sequence"/>
</dbReference>
<proteinExistence type="predicted"/>
<dbReference type="EMBL" id="CADCXU010019082">
    <property type="protein sequence ID" value="CAB0007455.1"/>
    <property type="molecule type" value="Genomic_DNA"/>
</dbReference>
<protein>
    <submittedName>
        <fullName evidence="2">Uncharacterized protein</fullName>
    </submittedName>
</protein>
<evidence type="ECO:0000313" key="3">
    <source>
        <dbReference type="EMBL" id="CAB0007455.1"/>
    </source>
</evidence>
<organism evidence="2 4">
    <name type="scientific">Nesidiocoris tenuis</name>
    <dbReference type="NCBI Taxonomy" id="355587"/>
    <lineage>
        <taxon>Eukaryota</taxon>
        <taxon>Metazoa</taxon>
        <taxon>Ecdysozoa</taxon>
        <taxon>Arthropoda</taxon>
        <taxon>Hexapoda</taxon>
        <taxon>Insecta</taxon>
        <taxon>Pterygota</taxon>
        <taxon>Neoptera</taxon>
        <taxon>Paraneoptera</taxon>
        <taxon>Hemiptera</taxon>
        <taxon>Heteroptera</taxon>
        <taxon>Panheteroptera</taxon>
        <taxon>Cimicomorpha</taxon>
        <taxon>Miridae</taxon>
        <taxon>Dicyphina</taxon>
        <taxon>Nesidiocoris</taxon>
    </lineage>
</organism>
<dbReference type="EMBL" id="CADCXU010019081">
    <property type="protein sequence ID" value="CAB0007452.1"/>
    <property type="molecule type" value="Genomic_DNA"/>
</dbReference>
<keyword evidence="4" id="KW-1185">Reference proteome</keyword>
<feature type="region of interest" description="Disordered" evidence="1">
    <location>
        <begin position="74"/>
        <end position="122"/>
    </location>
</feature>
<feature type="compositionally biased region" description="Basic and acidic residues" evidence="1">
    <location>
        <begin position="98"/>
        <end position="122"/>
    </location>
</feature>
<dbReference type="AlphaFoldDB" id="A0A6H5GW55"/>